<evidence type="ECO:0000256" key="2">
    <source>
        <dbReference type="ARBA" id="ARBA00022553"/>
    </source>
</evidence>
<dbReference type="GO" id="GO:0022900">
    <property type="term" value="P:electron transport chain"/>
    <property type="evidence" value="ECO:0007669"/>
    <property type="project" value="UniProtKB-UniRule"/>
</dbReference>
<dbReference type="EMBL" id="QPJY01000002">
    <property type="protein sequence ID" value="RCX32381.1"/>
    <property type="molecule type" value="Genomic_DNA"/>
</dbReference>
<keyword evidence="2 10" id="KW-0597">Phosphoprotein</keyword>
<reference evidence="11 12" key="1">
    <citation type="submission" date="2018-07" db="EMBL/GenBank/DDBJ databases">
        <title>Genomic Encyclopedia of Type Strains, Phase IV (KMG-IV): sequencing the most valuable type-strain genomes for metagenomic binning, comparative biology and taxonomic classification.</title>
        <authorList>
            <person name="Goeker M."/>
        </authorList>
    </citation>
    <scope>NUCLEOTIDE SEQUENCE [LARGE SCALE GENOMIC DNA]</scope>
    <source>
        <strain evidence="11 12">DSM 26407</strain>
    </source>
</reference>
<dbReference type="InterPro" id="IPR004338">
    <property type="entry name" value="NqrB/RnfD"/>
</dbReference>
<organism evidence="11 12">
    <name type="scientific">Thioalbus denitrificans</name>
    <dbReference type="NCBI Taxonomy" id="547122"/>
    <lineage>
        <taxon>Bacteria</taxon>
        <taxon>Pseudomonadati</taxon>
        <taxon>Pseudomonadota</taxon>
        <taxon>Gammaproteobacteria</taxon>
        <taxon>Chromatiales</taxon>
        <taxon>Ectothiorhodospiraceae</taxon>
        <taxon>Thioalbus</taxon>
    </lineage>
</organism>
<comment type="cofactor">
    <cofactor evidence="10">
        <name>FMN</name>
        <dbReference type="ChEBI" id="CHEBI:58210"/>
    </cofactor>
</comment>
<name>A0A369CFQ5_9GAMM</name>
<comment type="subunit">
    <text evidence="10">The complex is composed of six subunits: RnfA, RnfB, RnfC, RnfD, RnfE and RnfG.</text>
</comment>
<sequence length="346" mass="37273">MQAIDLRTPHIHLDSSVSLAMRRVLYALVPALIVQTWLFSWGVLINVLFAGLAAVAFEALMLRLRSRPVGSYLADGSVVLTGVLLAMALPPLSPWWMTLIGVGFAVVFGKHLYGGLGYNPFNPAMLGYVLLLICFPLEMTSWVAPRMLLEMNIGVTDALSAIFLGTIHGGTGIDAVTMATPLDSLKVQLGLARTVQEILEKPTFGILGGRGWEFVDLALLGGGLWLIWKRVIGWHIPVAMLGALALVAMIFNLVDPGRYATPLFHVFSGAAMLGAFFIATDPVSACTTPRGRLVFGAGVGILTYIIRTWGGYPDGVAFSVLLMNMAAPTIDYYTQPRVYGHGDKAP</sequence>
<dbReference type="NCBIfam" id="TIGR01946">
    <property type="entry name" value="rnfD"/>
    <property type="match status" value="1"/>
</dbReference>
<dbReference type="HAMAP" id="MF_00462">
    <property type="entry name" value="RsxD_RnfD"/>
    <property type="match status" value="1"/>
</dbReference>
<feature type="transmembrane region" description="Helical" evidence="10">
    <location>
        <begin position="125"/>
        <end position="144"/>
    </location>
</feature>
<dbReference type="GO" id="GO:0055085">
    <property type="term" value="P:transmembrane transport"/>
    <property type="evidence" value="ECO:0007669"/>
    <property type="project" value="InterPro"/>
</dbReference>
<feature type="transmembrane region" description="Helical" evidence="10">
    <location>
        <begin position="24"/>
        <end position="57"/>
    </location>
</feature>
<feature type="transmembrane region" description="Helical" evidence="10">
    <location>
        <begin position="235"/>
        <end position="254"/>
    </location>
</feature>
<dbReference type="Proteomes" id="UP000252707">
    <property type="component" value="Unassembled WGS sequence"/>
</dbReference>
<evidence type="ECO:0000313" key="12">
    <source>
        <dbReference type="Proteomes" id="UP000252707"/>
    </source>
</evidence>
<keyword evidence="3 10" id="KW-0285">Flavoprotein</keyword>
<evidence type="ECO:0000313" key="11">
    <source>
        <dbReference type="EMBL" id="RCX32381.1"/>
    </source>
</evidence>
<keyword evidence="7 10" id="KW-0249">Electron transport</keyword>
<dbReference type="NCBIfam" id="NF002011">
    <property type="entry name" value="PRK00816.1"/>
    <property type="match status" value="1"/>
</dbReference>
<feature type="transmembrane region" description="Helical" evidence="10">
    <location>
        <begin position="95"/>
        <end position="113"/>
    </location>
</feature>
<keyword evidence="8 10" id="KW-1133">Transmembrane helix</keyword>
<keyword evidence="5 10" id="KW-0812">Transmembrane</keyword>
<keyword evidence="1 10" id="KW-0813">Transport</keyword>
<feature type="modified residue" description="FMN phosphoryl threonine" evidence="10">
    <location>
        <position position="180"/>
    </location>
</feature>
<dbReference type="GO" id="GO:0005886">
    <property type="term" value="C:plasma membrane"/>
    <property type="evidence" value="ECO:0007669"/>
    <property type="project" value="UniProtKB-SubCell"/>
</dbReference>
<dbReference type="OrthoDB" id="9776359at2"/>
<dbReference type="InterPro" id="IPR011303">
    <property type="entry name" value="RnfD_bac"/>
</dbReference>
<dbReference type="PANTHER" id="PTHR30578">
    <property type="entry name" value="ELECTRON TRANSPORT COMPLEX PROTEIN RNFD"/>
    <property type="match status" value="1"/>
</dbReference>
<evidence type="ECO:0000256" key="5">
    <source>
        <dbReference type="ARBA" id="ARBA00022692"/>
    </source>
</evidence>
<dbReference type="RefSeq" id="WP_114279171.1">
    <property type="nucleotide sequence ID" value="NZ_QPJY01000002.1"/>
</dbReference>
<gene>
    <name evidence="10" type="primary">rnfD</name>
    <name evidence="11" type="ORF">DFQ59_102743</name>
</gene>
<comment type="subcellular location">
    <subcellularLocation>
        <location evidence="10">Cell inner membrane</location>
        <topology evidence="10">Multi-pass membrane protein</topology>
    </subcellularLocation>
</comment>
<accession>A0A369CFQ5</accession>
<evidence type="ECO:0000256" key="9">
    <source>
        <dbReference type="ARBA" id="ARBA00023136"/>
    </source>
</evidence>
<dbReference type="AlphaFoldDB" id="A0A369CFQ5"/>
<evidence type="ECO:0000256" key="10">
    <source>
        <dbReference type="HAMAP-Rule" id="MF_00462"/>
    </source>
</evidence>
<dbReference type="PANTHER" id="PTHR30578:SF0">
    <property type="entry name" value="ION-TRANSLOCATING OXIDOREDUCTASE COMPLEX SUBUNIT D"/>
    <property type="match status" value="1"/>
</dbReference>
<feature type="transmembrane region" description="Helical" evidence="10">
    <location>
        <begin position="291"/>
        <end position="310"/>
    </location>
</feature>
<comment type="similarity">
    <text evidence="10">Belongs to the NqrB/RnfD family.</text>
</comment>
<dbReference type="Pfam" id="PF03116">
    <property type="entry name" value="NQR2_RnfD_RnfE"/>
    <property type="match status" value="1"/>
</dbReference>
<comment type="caution">
    <text evidence="11">The sequence shown here is derived from an EMBL/GenBank/DDBJ whole genome shotgun (WGS) entry which is preliminary data.</text>
</comment>
<evidence type="ECO:0000256" key="6">
    <source>
        <dbReference type="ARBA" id="ARBA00022967"/>
    </source>
</evidence>
<protein>
    <recommendedName>
        <fullName evidence="10">Ion-translocating oxidoreductase complex subunit D</fullName>
        <ecNumber evidence="10">7.-.-.-</ecNumber>
    </recommendedName>
    <alternativeName>
        <fullName evidence="10">Rnf electron transport complex subunit D</fullName>
    </alternativeName>
</protein>
<dbReference type="EC" id="7.-.-.-" evidence="10"/>
<proteinExistence type="inferred from homology"/>
<evidence type="ECO:0000256" key="8">
    <source>
        <dbReference type="ARBA" id="ARBA00022989"/>
    </source>
</evidence>
<evidence type="ECO:0000256" key="1">
    <source>
        <dbReference type="ARBA" id="ARBA00022448"/>
    </source>
</evidence>
<keyword evidence="4 10" id="KW-0288">FMN</keyword>
<keyword evidence="9 10" id="KW-0472">Membrane</keyword>
<keyword evidence="6 10" id="KW-1278">Translocase</keyword>
<evidence type="ECO:0000256" key="4">
    <source>
        <dbReference type="ARBA" id="ARBA00022643"/>
    </source>
</evidence>
<evidence type="ECO:0000256" key="3">
    <source>
        <dbReference type="ARBA" id="ARBA00022630"/>
    </source>
</evidence>
<comment type="function">
    <text evidence="10">Part of a membrane-bound complex that couples electron transfer with translocation of ions across the membrane.</text>
</comment>
<keyword evidence="10" id="KW-1003">Cell membrane</keyword>
<evidence type="ECO:0000256" key="7">
    <source>
        <dbReference type="ARBA" id="ARBA00022982"/>
    </source>
</evidence>
<feature type="transmembrane region" description="Helical" evidence="10">
    <location>
        <begin position="260"/>
        <end position="279"/>
    </location>
</feature>
<feature type="transmembrane region" description="Helical" evidence="10">
    <location>
        <begin position="69"/>
        <end position="89"/>
    </location>
</feature>
<keyword evidence="10" id="KW-0997">Cell inner membrane</keyword>
<keyword evidence="12" id="KW-1185">Reference proteome</keyword>